<dbReference type="NCBIfam" id="TIGR02532">
    <property type="entry name" value="IV_pilin_GFxxxE"/>
    <property type="match status" value="1"/>
</dbReference>
<dbReference type="RefSeq" id="WP_067708235.1">
    <property type="nucleotide sequence ID" value="NZ_LLZH01000347.1"/>
</dbReference>
<feature type="transmembrane region" description="Helical" evidence="1">
    <location>
        <begin position="22"/>
        <end position="46"/>
    </location>
</feature>
<name>A0A101J7V1_9ACTN</name>
<accession>A0A101J7V1</accession>
<evidence type="ECO:0000313" key="2">
    <source>
        <dbReference type="EMBL" id="KUL21840.1"/>
    </source>
</evidence>
<dbReference type="OrthoDB" id="5119659at2"/>
<dbReference type="Proteomes" id="UP000053244">
    <property type="component" value="Unassembled WGS sequence"/>
</dbReference>
<organism evidence="2 3">
    <name type="scientific">Actinoplanes awajinensis subsp. mycoplanecinus</name>
    <dbReference type="NCBI Taxonomy" id="135947"/>
    <lineage>
        <taxon>Bacteria</taxon>
        <taxon>Bacillati</taxon>
        <taxon>Actinomycetota</taxon>
        <taxon>Actinomycetes</taxon>
        <taxon>Micromonosporales</taxon>
        <taxon>Micromonosporaceae</taxon>
        <taxon>Actinoplanes</taxon>
    </lineage>
</organism>
<evidence type="ECO:0000256" key="1">
    <source>
        <dbReference type="SAM" id="Phobius"/>
    </source>
</evidence>
<dbReference type="PROSITE" id="PS00409">
    <property type="entry name" value="PROKAR_NTER_METHYL"/>
    <property type="match status" value="1"/>
</dbReference>
<dbReference type="Pfam" id="PF07963">
    <property type="entry name" value="N_methyl"/>
    <property type="match status" value="1"/>
</dbReference>
<dbReference type="AlphaFoldDB" id="A0A101J7V1"/>
<reference evidence="2 3" key="1">
    <citation type="submission" date="2015-10" db="EMBL/GenBank/DDBJ databases">
        <authorList>
            <person name="Gilbert D.G."/>
        </authorList>
    </citation>
    <scope>NUCLEOTIDE SEQUENCE [LARGE SCALE GENOMIC DNA]</scope>
    <source>
        <strain evidence="2 3">NRRL B-16712</strain>
    </source>
</reference>
<protein>
    <recommendedName>
        <fullName evidence="4">Prepilin-type N-terminal cleavage/methylation domain-containing protein</fullName>
    </recommendedName>
</protein>
<sequence>MIDDPALSTGPRSADDADDRGFTLIELLVGMGLMSVVLVMVTGALIEVYANVNRVDTLTVARDQLSNSFRRLDKELRYANWLNTPGQVGSNWYLEYATSGGCRQLAYKGGVLTTASWTLPATTPGTPTTIATDLALTGTTPPFTVYTVNSQPYASAAPGVSGVGVDYQLAHSQVRLQFTGKVGTTTLPFDVLFTAQNTNAANVFTDPGKLTPNDCSKGRPTT</sequence>
<keyword evidence="1" id="KW-1133">Transmembrane helix</keyword>
<dbReference type="InterPro" id="IPR012902">
    <property type="entry name" value="N_methyl_site"/>
</dbReference>
<keyword evidence="1" id="KW-0812">Transmembrane</keyword>
<comment type="caution">
    <text evidence="2">The sequence shown here is derived from an EMBL/GenBank/DDBJ whole genome shotgun (WGS) entry which is preliminary data.</text>
</comment>
<keyword evidence="1" id="KW-0472">Membrane</keyword>
<keyword evidence="3" id="KW-1185">Reference proteome</keyword>
<proteinExistence type="predicted"/>
<dbReference type="EMBL" id="LLZH01000347">
    <property type="protein sequence ID" value="KUL21840.1"/>
    <property type="molecule type" value="Genomic_DNA"/>
</dbReference>
<gene>
    <name evidence="2" type="ORF">ADL15_49750</name>
</gene>
<evidence type="ECO:0000313" key="3">
    <source>
        <dbReference type="Proteomes" id="UP000053244"/>
    </source>
</evidence>
<evidence type="ECO:0008006" key="4">
    <source>
        <dbReference type="Google" id="ProtNLM"/>
    </source>
</evidence>